<reference evidence="1 2" key="1">
    <citation type="submission" date="2016-06" db="EMBL/GenBank/DDBJ databases">
        <title>Adaptive Radiation by Waves of Gene Transfer Leads to Fine-Scale Resource Partitioning in Marine Microbes.</title>
        <authorList>
            <person name="Hehemann J.-H."/>
            <person name="Arevalo P."/>
            <person name="Datta M.S."/>
            <person name="Yu X."/>
            <person name="Corzett C."/>
            <person name="Henschel A."/>
            <person name="Preheim S.P."/>
            <person name="Timberlake S."/>
            <person name="Alm E.J."/>
            <person name="Polz M.F."/>
        </authorList>
    </citation>
    <scope>NUCLEOTIDE SEQUENCE [LARGE SCALE GENOMIC DNA]</scope>
    <source>
        <strain evidence="1 2">FF50</strain>
        <plasmid evidence="1 2">unnamed1</plasmid>
    </source>
</reference>
<organism evidence="1 2">
    <name type="scientific">Vibrio breoganii</name>
    <dbReference type="NCBI Taxonomy" id="553239"/>
    <lineage>
        <taxon>Bacteria</taxon>
        <taxon>Pseudomonadati</taxon>
        <taxon>Pseudomonadota</taxon>
        <taxon>Gammaproteobacteria</taxon>
        <taxon>Vibrionales</taxon>
        <taxon>Vibrionaceae</taxon>
        <taxon>Vibrio</taxon>
    </lineage>
</organism>
<geneLocation type="plasmid" evidence="1 2">
    <name>unnamed1</name>
</geneLocation>
<dbReference type="AlphaFoldDB" id="A0AAN0XZE9"/>
<proteinExistence type="predicted"/>
<sequence>MAMFKMKYTILKLHNNTWKPLYRLLPQSHIEAESDSEAIAIWHDRTQYRTAQLLLVTLEPFRIVDDQNLFVSRINLAKQLFCVNPRLAHKLTTEKGFSKGNPERYLADRAYPQELQKHLFASTIHP</sequence>
<accession>A0AAN0XZE9</accession>
<protein>
    <submittedName>
        <fullName evidence="1">Uncharacterized protein</fullName>
    </submittedName>
</protein>
<evidence type="ECO:0000313" key="1">
    <source>
        <dbReference type="EMBL" id="ANO35455.1"/>
    </source>
</evidence>
<gene>
    <name evidence="1" type="ORF">A6E01_19780</name>
</gene>
<dbReference type="KEGG" id="vbr:A6E01_19780"/>
<keyword evidence="1" id="KW-0614">Plasmid</keyword>
<dbReference type="EMBL" id="CP016179">
    <property type="protein sequence ID" value="ANO35455.1"/>
    <property type="molecule type" value="Genomic_DNA"/>
</dbReference>
<dbReference type="Proteomes" id="UP000092018">
    <property type="component" value="Plasmid unnamed1"/>
</dbReference>
<evidence type="ECO:0000313" key="2">
    <source>
        <dbReference type="Proteomes" id="UP000092018"/>
    </source>
</evidence>
<name>A0AAN0XZE9_9VIBR</name>